<accession>A0A508TK45</accession>
<dbReference type="RefSeq" id="WP_139862465.1">
    <property type="nucleotide sequence ID" value="NZ_CAADFC020000021.1"/>
</dbReference>
<evidence type="ECO:0000256" key="2">
    <source>
        <dbReference type="SAM" id="SignalP"/>
    </source>
</evidence>
<feature type="compositionally biased region" description="Basic and acidic residues" evidence="1">
    <location>
        <begin position="57"/>
        <end position="66"/>
    </location>
</feature>
<name>A0A508TK45_9BRAD</name>
<dbReference type="Proteomes" id="UP000328092">
    <property type="component" value="Unassembled WGS sequence"/>
</dbReference>
<feature type="signal peptide" evidence="2">
    <location>
        <begin position="1"/>
        <end position="19"/>
    </location>
</feature>
<sequence>MRSVLALGLLVMLCVPADAAPRRHPRAREPVATRPPAEAPQPRPGARFAVPGWSDESTQRWLDKATEGLGGG</sequence>
<organism evidence="3 4">
    <name type="scientific">Bradyrhizobium ivorense</name>
    <dbReference type="NCBI Taxonomy" id="2511166"/>
    <lineage>
        <taxon>Bacteria</taxon>
        <taxon>Pseudomonadati</taxon>
        <taxon>Pseudomonadota</taxon>
        <taxon>Alphaproteobacteria</taxon>
        <taxon>Hyphomicrobiales</taxon>
        <taxon>Nitrobacteraceae</taxon>
        <taxon>Bradyrhizobium</taxon>
    </lineage>
</organism>
<evidence type="ECO:0000313" key="4">
    <source>
        <dbReference type="Proteomes" id="UP000328092"/>
    </source>
</evidence>
<reference evidence="3" key="1">
    <citation type="submission" date="2019-02" db="EMBL/GenBank/DDBJ databases">
        <authorList>
            <person name="Pothier F.J."/>
        </authorList>
    </citation>
    <scope>NUCLEOTIDE SEQUENCE</scope>
    <source>
        <strain evidence="3">CI-1B</strain>
    </source>
</reference>
<feature type="region of interest" description="Disordered" evidence="1">
    <location>
        <begin position="19"/>
        <end position="72"/>
    </location>
</feature>
<keyword evidence="4" id="KW-1185">Reference proteome</keyword>
<dbReference type="AlphaFoldDB" id="A0A508TK45"/>
<comment type="caution">
    <text evidence="3">The sequence shown here is derived from an EMBL/GenBank/DDBJ whole genome shotgun (WGS) entry which is preliminary data.</text>
</comment>
<proteinExistence type="predicted"/>
<gene>
    <name evidence="3" type="ORF">CI1B_55070</name>
</gene>
<dbReference type="EMBL" id="CAADFC020000021">
    <property type="protein sequence ID" value="VIO74729.1"/>
    <property type="molecule type" value="Genomic_DNA"/>
</dbReference>
<dbReference type="OrthoDB" id="8254545at2"/>
<protein>
    <submittedName>
        <fullName evidence="3">Uncharacterized protein</fullName>
    </submittedName>
</protein>
<keyword evidence="2" id="KW-0732">Signal</keyword>
<feature type="chain" id="PRO_5021188874" evidence="2">
    <location>
        <begin position="20"/>
        <end position="72"/>
    </location>
</feature>
<evidence type="ECO:0000256" key="1">
    <source>
        <dbReference type="SAM" id="MobiDB-lite"/>
    </source>
</evidence>
<evidence type="ECO:0000313" key="3">
    <source>
        <dbReference type="EMBL" id="VIO74729.1"/>
    </source>
</evidence>